<dbReference type="InterPro" id="IPR036271">
    <property type="entry name" value="Tet_transcr_reg_TetR-rel_C_sf"/>
</dbReference>
<dbReference type="SUPFAM" id="SSF48498">
    <property type="entry name" value="Tetracyclin repressor-like, C-terminal domain"/>
    <property type="match status" value="1"/>
</dbReference>
<dbReference type="AlphaFoldDB" id="A0AA92BYU2"/>
<dbReference type="Pfam" id="PF00440">
    <property type="entry name" value="TetR_N"/>
    <property type="match status" value="1"/>
</dbReference>
<dbReference type="InterPro" id="IPR050109">
    <property type="entry name" value="HTH-type_TetR-like_transc_reg"/>
</dbReference>
<dbReference type="Gene3D" id="1.10.357.10">
    <property type="entry name" value="Tetracycline Repressor, domain 2"/>
    <property type="match status" value="1"/>
</dbReference>
<keyword evidence="1 2" id="KW-0238">DNA-binding</keyword>
<protein>
    <submittedName>
        <fullName evidence="4">TetR family transcriptional regulator</fullName>
    </submittedName>
</protein>
<dbReference type="Gene3D" id="1.10.10.60">
    <property type="entry name" value="Homeodomain-like"/>
    <property type="match status" value="1"/>
</dbReference>
<accession>A0AA92BYU2</accession>
<dbReference type="Pfam" id="PF17920">
    <property type="entry name" value="TetR_C_16"/>
    <property type="match status" value="1"/>
</dbReference>
<dbReference type="InterPro" id="IPR041678">
    <property type="entry name" value="TetR_C_16"/>
</dbReference>
<evidence type="ECO:0000313" key="4">
    <source>
        <dbReference type="EMBL" id="PVE49784.1"/>
    </source>
</evidence>
<proteinExistence type="predicted"/>
<dbReference type="InterPro" id="IPR009057">
    <property type="entry name" value="Homeodomain-like_sf"/>
</dbReference>
<sequence>MTQSSNKPQNLRSQPTRDRILATARECFSQFGFEKTTIRTVAAGAGVAPAMVIRYYGNKEGLFAAAARIDLQLPRLDGVPLEGVGEVLVQHFLDRWEGARSDGQLQALLRAAISHTGAREELGQIFEKQLCAAIDRAGVDQPSTRAALVASQMLGLALGRYILELEPLATMSPDTITLLFAPTIQRYLSFELPAELTQNAVFHRDD</sequence>
<dbReference type="InterPro" id="IPR001647">
    <property type="entry name" value="HTH_TetR"/>
</dbReference>
<dbReference type="PROSITE" id="PS50977">
    <property type="entry name" value="HTH_TETR_2"/>
    <property type="match status" value="1"/>
</dbReference>
<dbReference type="GO" id="GO:0000976">
    <property type="term" value="F:transcription cis-regulatory region binding"/>
    <property type="evidence" value="ECO:0007669"/>
    <property type="project" value="TreeGrafter"/>
</dbReference>
<feature type="DNA-binding region" description="H-T-H motif" evidence="2">
    <location>
        <begin position="37"/>
        <end position="56"/>
    </location>
</feature>
<evidence type="ECO:0000259" key="3">
    <source>
        <dbReference type="PROSITE" id="PS50977"/>
    </source>
</evidence>
<dbReference type="EMBL" id="QDFR01000018">
    <property type="protein sequence ID" value="PVE49784.1"/>
    <property type="molecule type" value="Genomic_DNA"/>
</dbReference>
<dbReference type="RefSeq" id="WP_116494906.1">
    <property type="nucleotide sequence ID" value="NZ_QDFR01000018.1"/>
</dbReference>
<dbReference type="PRINTS" id="PR00455">
    <property type="entry name" value="HTHTETR"/>
</dbReference>
<organism evidence="4 5">
    <name type="scientific">Rhizobium rhizogenes</name>
    <name type="common">Agrobacterium rhizogenes</name>
    <dbReference type="NCBI Taxonomy" id="359"/>
    <lineage>
        <taxon>Bacteria</taxon>
        <taxon>Pseudomonadati</taxon>
        <taxon>Pseudomonadota</taxon>
        <taxon>Alphaproteobacteria</taxon>
        <taxon>Hyphomicrobiales</taxon>
        <taxon>Rhizobiaceae</taxon>
        <taxon>Rhizobium/Agrobacterium group</taxon>
        <taxon>Rhizobium</taxon>
    </lineage>
</organism>
<evidence type="ECO:0000313" key="5">
    <source>
        <dbReference type="Proteomes" id="UP000244335"/>
    </source>
</evidence>
<feature type="domain" description="HTH tetR-type" evidence="3">
    <location>
        <begin position="14"/>
        <end position="74"/>
    </location>
</feature>
<comment type="caution">
    <text evidence="4">The sequence shown here is derived from an EMBL/GenBank/DDBJ whole genome shotgun (WGS) entry which is preliminary data.</text>
</comment>
<dbReference type="PANTHER" id="PTHR30055">
    <property type="entry name" value="HTH-TYPE TRANSCRIPTIONAL REGULATOR RUTR"/>
    <property type="match status" value="1"/>
</dbReference>
<name>A0AA92BYU2_RHIRH</name>
<dbReference type="PANTHER" id="PTHR30055:SF235">
    <property type="entry name" value="TRANSCRIPTIONAL REGULATORY PROTEIN"/>
    <property type="match status" value="1"/>
</dbReference>
<dbReference type="GO" id="GO:0003700">
    <property type="term" value="F:DNA-binding transcription factor activity"/>
    <property type="evidence" value="ECO:0007669"/>
    <property type="project" value="TreeGrafter"/>
</dbReference>
<reference evidence="4 5" key="1">
    <citation type="submission" date="2018-04" db="EMBL/GenBank/DDBJ databases">
        <authorList>
            <person name="Hagen T."/>
        </authorList>
    </citation>
    <scope>NUCLEOTIDE SEQUENCE [LARGE SCALE GENOMIC DNA]</scope>
    <source>
        <strain evidence="4 5">TPD7009</strain>
    </source>
</reference>
<evidence type="ECO:0000256" key="2">
    <source>
        <dbReference type="PROSITE-ProRule" id="PRU00335"/>
    </source>
</evidence>
<gene>
    <name evidence="4" type="ORF">DC430_23950</name>
</gene>
<evidence type="ECO:0000256" key="1">
    <source>
        <dbReference type="ARBA" id="ARBA00023125"/>
    </source>
</evidence>
<dbReference type="Proteomes" id="UP000244335">
    <property type="component" value="Unassembled WGS sequence"/>
</dbReference>
<dbReference type="SUPFAM" id="SSF46689">
    <property type="entry name" value="Homeodomain-like"/>
    <property type="match status" value="1"/>
</dbReference>